<evidence type="ECO:0000256" key="3">
    <source>
        <dbReference type="ARBA" id="ARBA00023157"/>
    </source>
</evidence>
<accession>A0A2A2JKF4</accession>
<gene>
    <name evidence="7" type="ORF">WR25_00558</name>
</gene>
<evidence type="ECO:0000313" key="8">
    <source>
        <dbReference type="Proteomes" id="UP000218231"/>
    </source>
</evidence>
<keyword evidence="5" id="KW-1133">Transmembrane helix</keyword>
<evidence type="ECO:0000256" key="2">
    <source>
        <dbReference type="ARBA" id="ARBA00022737"/>
    </source>
</evidence>
<evidence type="ECO:0000256" key="1">
    <source>
        <dbReference type="ARBA" id="ARBA00011518"/>
    </source>
</evidence>
<reference evidence="7 8" key="1">
    <citation type="journal article" date="2017" name="Curr. Biol.">
        <title>Genome architecture and evolution of a unichromosomal asexual nematode.</title>
        <authorList>
            <person name="Fradin H."/>
            <person name="Zegar C."/>
            <person name="Gutwein M."/>
            <person name="Lucas J."/>
            <person name="Kovtun M."/>
            <person name="Corcoran D."/>
            <person name="Baugh L.R."/>
            <person name="Kiontke K."/>
            <person name="Gunsalus K."/>
            <person name="Fitch D.H."/>
            <person name="Piano F."/>
        </authorList>
    </citation>
    <scope>NUCLEOTIDE SEQUENCE [LARGE SCALE GENOMIC DNA]</scope>
    <source>
        <strain evidence="7">PF1309</strain>
    </source>
</reference>
<feature type="compositionally biased region" description="Low complexity" evidence="4">
    <location>
        <begin position="158"/>
        <end position="172"/>
    </location>
</feature>
<evidence type="ECO:0000256" key="4">
    <source>
        <dbReference type="SAM" id="MobiDB-lite"/>
    </source>
</evidence>
<evidence type="ECO:0000259" key="6">
    <source>
        <dbReference type="SMART" id="SM01088"/>
    </source>
</evidence>
<dbReference type="InterPro" id="IPR002486">
    <property type="entry name" value="Col_cuticle_N"/>
</dbReference>
<feature type="transmembrane region" description="Helical" evidence="5">
    <location>
        <begin position="6"/>
        <end position="29"/>
    </location>
</feature>
<feature type="compositionally biased region" description="Pro residues" evidence="4">
    <location>
        <begin position="90"/>
        <end position="99"/>
    </location>
</feature>
<dbReference type="EMBL" id="LIAE01010388">
    <property type="protein sequence ID" value="PAV62042.1"/>
    <property type="molecule type" value="Genomic_DNA"/>
</dbReference>
<keyword evidence="3" id="KW-1015">Disulfide bond</keyword>
<dbReference type="SMART" id="SM01088">
    <property type="entry name" value="Col_cuticle_N"/>
    <property type="match status" value="1"/>
</dbReference>
<dbReference type="PANTHER" id="PTHR24637">
    <property type="entry name" value="COLLAGEN"/>
    <property type="match status" value="1"/>
</dbReference>
<evidence type="ECO:0000313" key="7">
    <source>
        <dbReference type="EMBL" id="PAV62042.1"/>
    </source>
</evidence>
<dbReference type="GO" id="GO:0042302">
    <property type="term" value="F:structural constituent of cuticle"/>
    <property type="evidence" value="ECO:0007669"/>
    <property type="project" value="InterPro"/>
</dbReference>
<organism evidence="7 8">
    <name type="scientific">Diploscapter pachys</name>
    <dbReference type="NCBI Taxonomy" id="2018661"/>
    <lineage>
        <taxon>Eukaryota</taxon>
        <taxon>Metazoa</taxon>
        <taxon>Ecdysozoa</taxon>
        <taxon>Nematoda</taxon>
        <taxon>Chromadorea</taxon>
        <taxon>Rhabditida</taxon>
        <taxon>Rhabditina</taxon>
        <taxon>Rhabditomorpha</taxon>
        <taxon>Rhabditoidea</taxon>
        <taxon>Rhabditidae</taxon>
        <taxon>Diploscapter</taxon>
    </lineage>
</organism>
<dbReference type="Pfam" id="PF01484">
    <property type="entry name" value="Col_cuticle_N"/>
    <property type="match status" value="1"/>
</dbReference>
<keyword evidence="2" id="KW-0677">Repeat</keyword>
<dbReference type="PANTHER" id="PTHR24637:SF236">
    <property type="entry name" value="NEMATODE CUTICLE COLLAGEN N-TERMINAL DOMAIN-CONTAINING PROTEIN"/>
    <property type="match status" value="1"/>
</dbReference>
<protein>
    <recommendedName>
        <fullName evidence="6">Nematode cuticle collagen N-terminal domain-containing protein</fullName>
    </recommendedName>
</protein>
<feature type="region of interest" description="Disordered" evidence="4">
    <location>
        <begin position="90"/>
        <end position="184"/>
    </location>
</feature>
<comment type="caution">
    <text evidence="7">The sequence shown here is derived from an EMBL/GenBank/DDBJ whole genome shotgun (WGS) entry which is preliminary data.</text>
</comment>
<dbReference type="STRING" id="2018661.A0A2A2JKF4"/>
<dbReference type="AlphaFoldDB" id="A0A2A2JKF4"/>
<keyword evidence="5" id="KW-0812">Transmembrane</keyword>
<feature type="domain" description="Nematode cuticle collagen N-terminal" evidence="6">
    <location>
        <begin position="5"/>
        <end position="57"/>
    </location>
</feature>
<proteinExistence type="predicted"/>
<keyword evidence="8" id="KW-1185">Reference proteome</keyword>
<comment type="subunit">
    <text evidence="1">Collagen polypeptide chains are complexed within the cuticle by disulfide bonds and other types of covalent cross-links.</text>
</comment>
<name>A0A2A2JKF4_9BILA</name>
<sequence>MSARVLVAGATGLAGVAILVCIGCVVYLFNDVNNTFDHVMDEMKEFKHYSNNAWGQMTDITVFGKNSIFGRVKRGGGGCACGGHAAACPPGPPGPPGQPGAPGQQGLPGQSGNRGQNGNAAADNGGNGGGLDGPQGPSGPNGAPAFSDAVGQPGPAGPQGDAGQPGQPGAPGTRSSVVPGPPASLDRAHMHLLWDHLDLPDHLEHLDNPVVMANPVSLEHLASQDTTRTTAHAQAEEVAAVEITLLPALLLLLLTVAMPDTASE</sequence>
<keyword evidence="5" id="KW-0472">Membrane</keyword>
<feature type="compositionally biased region" description="Low complexity" evidence="4">
    <location>
        <begin position="101"/>
        <end position="124"/>
    </location>
</feature>
<dbReference type="Proteomes" id="UP000218231">
    <property type="component" value="Unassembled WGS sequence"/>
</dbReference>
<evidence type="ECO:0000256" key="5">
    <source>
        <dbReference type="SAM" id="Phobius"/>
    </source>
</evidence>
<dbReference type="OrthoDB" id="5876933at2759"/>